<name>A0ACC1DC49_9NEOP</name>
<protein>
    <submittedName>
        <fullName evidence="1">Uncharacterized protein</fullName>
    </submittedName>
</protein>
<proteinExistence type="predicted"/>
<evidence type="ECO:0000313" key="1">
    <source>
        <dbReference type="EMBL" id="KAJ0181518.1"/>
    </source>
</evidence>
<evidence type="ECO:0000313" key="2">
    <source>
        <dbReference type="Proteomes" id="UP000824533"/>
    </source>
</evidence>
<accession>A0ACC1DC49</accession>
<sequence>MAVAGEIALRTCVAMKLHAPARVIQRIAQGTPVRLTSGGCAQRPTPVCPPYAPKAQPECRARAQQEARALRVVCCPPARSRRPPCPDPVPEPPLTCDRANITRPVARVGCELHDDNETASIREGGCGEENDRVARRLAAAELARRRDYEREVAAEEAAPRPAAPAATYSPGTERECAVATDARQYTVQPTRAGERVHCGAGRRPPAPRCVTLTPDRGCQIYDGSRVDPCAHRPRVLLEVDRRGDDSLPDPRSENRRTLAALTSVTGSHPVGVQNWCNDPPKRITEPVRCRPQTLVERLRSRATVSKKPPSGRNLHTSTAHLRVSEKSNGGKCTPTGDDKKTGTTADVVTTIMSDRSRLKEAGQGRVVPRPGRPRSTSGGRLDLDIPEGARRVTVAVSLERTAEGFAGDANYRPVSTLATMSTSEAGGRRDSWLSIEEIKKKISGCRRKDDTCDSRENKEVNKPTKTKGPPSPTPKGDVKKTQESGRCPAPKSPTPRPFPTRTLAVDADA</sequence>
<gene>
    <name evidence="1" type="ORF">K1T71_002240</name>
</gene>
<dbReference type="Proteomes" id="UP000824533">
    <property type="component" value="Linkage Group LG04"/>
</dbReference>
<reference evidence="1 2" key="1">
    <citation type="journal article" date="2021" name="Front. Genet.">
        <title>Chromosome-Level Genome Assembly Reveals Significant Gene Expansion in the Toll and IMD Signaling Pathways of Dendrolimus kikuchii.</title>
        <authorList>
            <person name="Zhou J."/>
            <person name="Wu P."/>
            <person name="Xiong Z."/>
            <person name="Liu N."/>
            <person name="Zhao N."/>
            <person name="Ji M."/>
            <person name="Qiu Y."/>
            <person name="Yang B."/>
        </authorList>
    </citation>
    <scope>NUCLEOTIDE SEQUENCE [LARGE SCALE GENOMIC DNA]</scope>
    <source>
        <strain evidence="1">Ann1</strain>
    </source>
</reference>
<comment type="caution">
    <text evidence="1">The sequence shown here is derived from an EMBL/GenBank/DDBJ whole genome shotgun (WGS) entry which is preliminary data.</text>
</comment>
<keyword evidence="2" id="KW-1185">Reference proteome</keyword>
<dbReference type="EMBL" id="CM034390">
    <property type="protein sequence ID" value="KAJ0181518.1"/>
    <property type="molecule type" value="Genomic_DNA"/>
</dbReference>
<organism evidence="1 2">
    <name type="scientific">Dendrolimus kikuchii</name>
    <dbReference type="NCBI Taxonomy" id="765133"/>
    <lineage>
        <taxon>Eukaryota</taxon>
        <taxon>Metazoa</taxon>
        <taxon>Ecdysozoa</taxon>
        <taxon>Arthropoda</taxon>
        <taxon>Hexapoda</taxon>
        <taxon>Insecta</taxon>
        <taxon>Pterygota</taxon>
        <taxon>Neoptera</taxon>
        <taxon>Endopterygota</taxon>
        <taxon>Lepidoptera</taxon>
        <taxon>Glossata</taxon>
        <taxon>Ditrysia</taxon>
        <taxon>Bombycoidea</taxon>
        <taxon>Lasiocampidae</taxon>
        <taxon>Dendrolimus</taxon>
    </lineage>
</organism>